<keyword evidence="7" id="KW-0119">Carbohydrate metabolism</keyword>
<evidence type="ECO:0000259" key="6">
    <source>
        <dbReference type="Pfam" id="PF17189"/>
    </source>
</evidence>
<dbReference type="InterPro" id="IPR017853">
    <property type="entry name" value="GH"/>
</dbReference>
<dbReference type="InterPro" id="IPR039514">
    <property type="entry name" value="6GAL-like"/>
</dbReference>
<keyword evidence="7" id="KW-0858">Xylan degradation</keyword>
<dbReference type="Pfam" id="PF17189">
    <property type="entry name" value="Glyco_hydro_30C"/>
    <property type="match status" value="1"/>
</dbReference>
<dbReference type="PANTHER" id="PTHR11069">
    <property type="entry name" value="GLUCOSYLCERAMIDASE"/>
    <property type="match status" value="1"/>
</dbReference>
<evidence type="ECO:0000259" key="5">
    <source>
        <dbReference type="Pfam" id="PF14587"/>
    </source>
</evidence>
<keyword evidence="2 4" id="KW-0732">Signal</keyword>
<dbReference type="SUPFAM" id="SSF51445">
    <property type="entry name" value="(Trans)glycosidases"/>
    <property type="match status" value="1"/>
</dbReference>
<keyword evidence="7" id="KW-0326">Glycosidase</keyword>
<evidence type="ECO:0000313" key="7">
    <source>
        <dbReference type="EMBL" id="KAL1902498.1"/>
    </source>
</evidence>
<dbReference type="PANTHER" id="PTHR11069:SF23">
    <property type="entry name" value="LYSOSOMAL ACID GLUCOSYLCERAMIDASE"/>
    <property type="match status" value="1"/>
</dbReference>
<accession>A0ABR3ZP61</accession>
<dbReference type="InterPro" id="IPR033452">
    <property type="entry name" value="GH30_C"/>
</dbReference>
<comment type="caution">
    <text evidence="7">The sequence shown here is derived from an EMBL/GenBank/DDBJ whole genome shotgun (WGS) entry which is preliminary data.</text>
</comment>
<evidence type="ECO:0000313" key="8">
    <source>
        <dbReference type="Proteomes" id="UP001583186"/>
    </source>
</evidence>
<protein>
    <submittedName>
        <fullName evidence="7">GH30 xylanase</fullName>
    </submittedName>
</protein>
<evidence type="ECO:0000256" key="2">
    <source>
        <dbReference type="ARBA" id="ARBA00022729"/>
    </source>
</evidence>
<dbReference type="Gene3D" id="3.20.20.80">
    <property type="entry name" value="Glycosidases"/>
    <property type="match status" value="1"/>
</dbReference>
<dbReference type="Pfam" id="PF14587">
    <property type="entry name" value="Glyco_hydr_30_2"/>
    <property type="match status" value="1"/>
</dbReference>
<dbReference type="InterPro" id="IPR001139">
    <property type="entry name" value="Glyco_hydro_30"/>
</dbReference>
<feature type="domain" description="Endo-beta-1,6-galactanase-like" evidence="5">
    <location>
        <begin position="28"/>
        <end position="251"/>
    </location>
</feature>
<dbReference type="InterPro" id="IPR013780">
    <property type="entry name" value="Glyco_hydro_b"/>
</dbReference>
<keyword evidence="7" id="KW-0624">Polysaccharide degradation</keyword>
<dbReference type="SUPFAM" id="SSF51011">
    <property type="entry name" value="Glycosyl hydrolase domain"/>
    <property type="match status" value="1"/>
</dbReference>
<dbReference type="Gene3D" id="2.60.40.1180">
    <property type="entry name" value="Golgi alpha-mannosidase II"/>
    <property type="match status" value="1"/>
</dbReference>
<feature type="chain" id="PRO_5045399031" evidence="4">
    <location>
        <begin position="20"/>
        <end position="468"/>
    </location>
</feature>
<comment type="similarity">
    <text evidence="1">Belongs to the glycosyl hydrolase 30 family.</text>
</comment>
<feature type="signal peptide" evidence="4">
    <location>
        <begin position="1"/>
        <end position="19"/>
    </location>
</feature>
<evidence type="ECO:0000256" key="1">
    <source>
        <dbReference type="ARBA" id="ARBA00005382"/>
    </source>
</evidence>
<keyword evidence="3 7" id="KW-0378">Hydrolase</keyword>
<proteinExistence type="inferred from homology"/>
<sequence>MHRHAIALASWAATASASALVSRQAGATVTVDLTKTYQTMDGFGTSEAFQRAVQMSKLSESQQRYALDLLFSTEKGAGLTILRNGIGSSPDMSSDHMVSIATKNPGGPTKPLIYNWDGSDNKQLWVAQEAVHTYGVKNIYADAWSAPGYMKTTGNDANGGSLCGVSGATCSSGDWRQSYADYLVRYIQFYQEANVSITHVGFLNEPELTTSYASMRSSGTQAADFIKVLGPTLDKANLSHVHIACCDAEGWGDQVGMLSGLKPVDDILGLITSHSYTSQPSGPMNTRHRVWQTEAADLNGAWTATWSGGGGAGEGMTWANNIYQAVVNSNCSGYLYWIGVQTGATNSKLVRIDGDKVTPSKRLWAFANWSRFVRPRSVRVGVSGAPSGVKTSAFRNEDGSVAVQFINGGSGAAKVSVKVSGGTAASAAAKGWVTDNTHDLSELDGVAIADGVASASIPGKAMVTIVLT</sequence>
<dbReference type="EMBL" id="JAWCUI010000005">
    <property type="protein sequence ID" value="KAL1902498.1"/>
    <property type="molecule type" value="Genomic_DNA"/>
</dbReference>
<gene>
    <name evidence="7" type="primary">XYN30A</name>
    <name evidence="7" type="ORF">Sste5346_001479</name>
</gene>
<dbReference type="GO" id="GO:0016798">
    <property type="term" value="F:hydrolase activity, acting on glycosyl bonds"/>
    <property type="evidence" value="ECO:0007669"/>
    <property type="project" value="UniProtKB-KW"/>
</dbReference>
<organism evidence="7 8">
    <name type="scientific">Sporothrix stenoceras</name>
    <dbReference type="NCBI Taxonomy" id="5173"/>
    <lineage>
        <taxon>Eukaryota</taxon>
        <taxon>Fungi</taxon>
        <taxon>Dikarya</taxon>
        <taxon>Ascomycota</taxon>
        <taxon>Pezizomycotina</taxon>
        <taxon>Sordariomycetes</taxon>
        <taxon>Sordariomycetidae</taxon>
        <taxon>Ophiostomatales</taxon>
        <taxon>Ophiostomataceae</taxon>
        <taxon>Sporothrix</taxon>
    </lineage>
</organism>
<name>A0ABR3ZP61_9PEZI</name>
<evidence type="ECO:0000256" key="4">
    <source>
        <dbReference type="SAM" id="SignalP"/>
    </source>
</evidence>
<keyword evidence="8" id="KW-1185">Reference proteome</keyword>
<dbReference type="GO" id="GO:0045493">
    <property type="term" value="P:xylan catabolic process"/>
    <property type="evidence" value="ECO:0007669"/>
    <property type="project" value="UniProtKB-KW"/>
</dbReference>
<reference evidence="7 8" key="1">
    <citation type="journal article" date="2024" name="IMA Fungus">
        <title>IMA Genome - F19 : A genome assembly and annotation guide to empower mycologists, including annotated draft genome sequences of Ceratocystis pirilliformis, Diaporthe australafricana, Fusarium ophioides, Paecilomyces lecythidis, and Sporothrix stenoceras.</title>
        <authorList>
            <person name="Aylward J."/>
            <person name="Wilson A.M."/>
            <person name="Visagie C.M."/>
            <person name="Spraker J."/>
            <person name="Barnes I."/>
            <person name="Buitendag C."/>
            <person name="Ceriani C."/>
            <person name="Del Mar Angel L."/>
            <person name="du Plessis D."/>
            <person name="Fuchs T."/>
            <person name="Gasser K."/>
            <person name="Kramer D."/>
            <person name="Li W."/>
            <person name="Munsamy K."/>
            <person name="Piso A."/>
            <person name="Price J.L."/>
            <person name="Sonnekus B."/>
            <person name="Thomas C."/>
            <person name="van der Nest A."/>
            <person name="van Dijk A."/>
            <person name="van Heerden A."/>
            <person name="van Vuuren N."/>
            <person name="Yilmaz N."/>
            <person name="Duong T.A."/>
            <person name="van der Merwe N.A."/>
            <person name="Wingfield M.J."/>
            <person name="Wingfield B.D."/>
        </authorList>
    </citation>
    <scope>NUCLEOTIDE SEQUENCE [LARGE SCALE GENOMIC DNA]</scope>
    <source>
        <strain evidence="7 8">CMW 5346</strain>
    </source>
</reference>
<evidence type="ECO:0000256" key="3">
    <source>
        <dbReference type="ARBA" id="ARBA00022801"/>
    </source>
</evidence>
<feature type="domain" description="Glycosyl hydrolase family 30 beta sandwich" evidence="6">
    <location>
        <begin position="377"/>
        <end position="465"/>
    </location>
</feature>
<dbReference type="Proteomes" id="UP001583186">
    <property type="component" value="Unassembled WGS sequence"/>
</dbReference>